<sequence length="207" mass="21978">MKIEDGACGQPKEKSLQRSPLRKRAEGWGKPNPACSQDTLRERQGPSTPTTSLPPRPSAAVCARARSASRRLGWPARGGAGGPSSPTLRRQGRCTGVASSRRRSKAISTEPNMRPSPLDPVSRTLDPVQGRSDPRRGEATSAGLHLPRRRLVLVSSRAGKTSLSAATSPSKAALHPPPTRLFAGGSPSWRRRPSKAVAQAEAARFSG</sequence>
<organism evidence="2 3">
    <name type="scientific">Panicum virgatum</name>
    <name type="common">Blackwell switchgrass</name>
    <dbReference type="NCBI Taxonomy" id="38727"/>
    <lineage>
        <taxon>Eukaryota</taxon>
        <taxon>Viridiplantae</taxon>
        <taxon>Streptophyta</taxon>
        <taxon>Embryophyta</taxon>
        <taxon>Tracheophyta</taxon>
        <taxon>Spermatophyta</taxon>
        <taxon>Magnoliopsida</taxon>
        <taxon>Liliopsida</taxon>
        <taxon>Poales</taxon>
        <taxon>Poaceae</taxon>
        <taxon>PACMAD clade</taxon>
        <taxon>Panicoideae</taxon>
        <taxon>Panicodae</taxon>
        <taxon>Paniceae</taxon>
        <taxon>Panicinae</taxon>
        <taxon>Panicum</taxon>
        <taxon>Panicum sect. Hiantes</taxon>
    </lineage>
</organism>
<gene>
    <name evidence="2" type="ORF">PVAP13_8NG324012</name>
</gene>
<evidence type="ECO:0000313" key="2">
    <source>
        <dbReference type="EMBL" id="KAG2558928.1"/>
    </source>
</evidence>
<name>A0A8T0PDA4_PANVG</name>
<protein>
    <submittedName>
        <fullName evidence="2">Uncharacterized protein</fullName>
    </submittedName>
</protein>
<dbReference type="Proteomes" id="UP000823388">
    <property type="component" value="Chromosome 8N"/>
</dbReference>
<evidence type="ECO:0000313" key="3">
    <source>
        <dbReference type="Proteomes" id="UP000823388"/>
    </source>
</evidence>
<feature type="compositionally biased region" description="Basic and acidic residues" evidence="1">
    <location>
        <begin position="1"/>
        <end position="16"/>
    </location>
</feature>
<evidence type="ECO:0000256" key="1">
    <source>
        <dbReference type="SAM" id="MobiDB-lite"/>
    </source>
</evidence>
<accession>A0A8T0PDA4</accession>
<proteinExistence type="predicted"/>
<feature type="compositionally biased region" description="Polar residues" evidence="1">
    <location>
        <begin position="160"/>
        <end position="170"/>
    </location>
</feature>
<feature type="compositionally biased region" description="Low complexity" evidence="1">
    <location>
        <begin position="58"/>
        <end position="75"/>
    </location>
</feature>
<comment type="caution">
    <text evidence="2">The sequence shown here is derived from an EMBL/GenBank/DDBJ whole genome shotgun (WGS) entry which is preliminary data.</text>
</comment>
<feature type="region of interest" description="Disordered" evidence="1">
    <location>
        <begin position="1"/>
        <end position="146"/>
    </location>
</feature>
<keyword evidence="3" id="KW-1185">Reference proteome</keyword>
<dbReference type="AlphaFoldDB" id="A0A8T0PDA4"/>
<reference evidence="2" key="1">
    <citation type="submission" date="2020-05" db="EMBL/GenBank/DDBJ databases">
        <title>WGS assembly of Panicum virgatum.</title>
        <authorList>
            <person name="Lovell J.T."/>
            <person name="Jenkins J."/>
            <person name="Shu S."/>
            <person name="Juenger T.E."/>
            <person name="Schmutz J."/>
        </authorList>
    </citation>
    <scope>NUCLEOTIDE SEQUENCE</scope>
    <source>
        <strain evidence="2">AP13</strain>
    </source>
</reference>
<feature type="region of interest" description="Disordered" evidence="1">
    <location>
        <begin position="160"/>
        <end position="207"/>
    </location>
</feature>
<dbReference type="EMBL" id="CM029052">
    <property type="protein sequence ID" value="KAG2558928.1"/>
    <property type="molecule type" value="Genomic_DNA"/>
</dbReference>